<dbReference type="InterPro" id="IPR017441">
    <property type="entry name" value="Protein_kinase_ATP_BS"/>
</dbReference>
<dbReference type="PROSITE" id="PS00108">
    <property type="entry name" value="PROTEIN_KINASE_ST"/>
    <property type="match status" value="1"/>
</dbReference>
<evidence type="ECO:0000313" key="22">
    <source>
        <dbReference type="EMBL" id="TVU11470.1"/>
    </source>
</evidence>
<keyword evidence="12" id="KW-0418">Kinase</keyword>
<dbReference type="PROSITE" id="PS50011">
    <property type="entry name" value="PROTEIN_KINASE_DOM"/>
    <property type="match status" value="1"/>
</dbReference>
<dbReference type="SMART" id="SM00220">
    <property type="entry name" value="S_TKc"/>
    <property type="match status" value="1"/>
</dbReference>
<keyword evidence="14 19" id="KW-1133">Transmembrane helix</keyword>
<dbReference type="InterPro" id="IPR019825">
    <property type="entry name" value="Lectin_legB_Mn/Ca_BS"/>
</dbReference>
<evidence type="ECO:0000313" key="23">
    <source>
        <dbReference type="Proteomes" id="UP000324897"/>
    </source>
</evidence>
<dbReference type="InterPro" id="IPR013320">
    <property type="entry name" value="ConA-like_dom_sf"/>
</dbReference>
<feature type="signal peptide" evidence="20">
    <location>
        <begin position="1"/>
        <end position="28"/>
    </location>
</feature>
<evidence type="ECO:0000256" key="18">
    <source>
        <dbReference type="PROSITE-ProRule" id="PRU10141"/>
    </source>
</evidence>
<feature type="binding site" evidence="18">
    <location>
        <position position="348"/>
    </location>
    <ligand>
        <name>ATP</name>
        <dbReference type="ChEBI" id="CHEBI:30616"/>
    </ligand>
</feature>
<comment type="similarity">
    <text evidence="2">In the N-terminal section; belongs to the leguminous lectin family.</text>
</comment>
<dbReference type="EMBL" id="RWGY01000039">
    <property type="protein sequence ID" value="TVU11470.1"/>
    <property type="molecule type" value="Genomic_DNA"/>
</dbReference>
<comment type="caution">
    <text evidence="22">The sequence shown here is derived from an EMBL/GenBank/DDBJ whole genome shotgun (WGS) entry which is preliminary data.</text>
</comment>
<dbReference type="Gene3D" id="1.10.510.10">
    <property type="entry name" value="Transferase(Phosphotransferase) domain 1"/>
    <property type="match status" value="1"/>
</dbReference>
<evidence type="ECO:0000256" key="7">
    <source>
        <dbReference type="ARBA" id="ARBA00022679"/>
    </source>
</evidence>
<dbReference type="PROSITE" id="PS00307">
    <property type="entry name" value="LECTIN_LEGUME_BETA"/>
    <property type="match status" value="1"/>
</dbReference>
<protein>
    <recommendedName>
        <fullName evidence="4">non-specific serine/threonine protein kinase</fullName>
        <ecNumber evidence="4">2.7.11.1</ecNumber>
    </recommendedName>
</protein>
<dbReference type="Proteomes" id="UP000324897">
    <property type="component" value="Chromosome 3"/>
</dbReference>
<evidence type="ECO:0000256" key="14">
    <source>
        <dbReference type="ARBA" id="ARBA00022989"/>
    </source>
</evidence>
<dbReference type="InterPro" id="IPR000719">
    <property type="entry name" value="Prot_kinase_dom"/>
</dbReference>
<dbReference type="GO" id="GO:0004674">
    <property type="term" value="F:protein serine/threonine kinase activity"/>
    <property type="evidence" value="ECO:0007669"/>
    <property type="project" value="UniProtKB-KW"/>
</dbReference>
<evidence type="ECO:0000256" key="15">
    <source>
        <dbReference type="ARBA" id="ARBA00023136"/>
    </source>
</evidence>
<keyword evidence="11 18" id="KW-0547">Nucleotide-binding</keyword>
<comment type="subcellular location">
    <subcellularLocation>
        <location evidence="1">Cell membrane</location>
        <topology evidence="1">Single-pass type I membrane protein</topology>
    </subcellularLocation>
</comment>
<dbReference type="SUPFAM" id="SSF56112">
    <property type="entry name" value="Protein kinase-like (PK-like)"/>
    <property type="match status" value="1"/>
</dbReference>
<accession>A0A5J9TJC1</accession>
<keyword evidence="7" id="KW-0808">Transferase</keyword>
<dbReference type="InterPro" id="IPR050528">
    <property type="entry name" value="L-type_Lectin-RKs"/>
</dbReference>
<feature type="transmembrane region" description="Helical" evidence="19">
    <location>
        <begin position="262"/>
        <end position="285"/>
    </location>
</feature>
<sequence>MENLRDHIRIRLLFVSLCLRVMSHHAAALSFNYDFSIRANLESPDLKYINDSSPAGDRIDLTNGTQHNSTGRVFHGQPVRLWNGRKRASFTTSFTFAIGGNHSNERGDGMAFFIGPPSLPSDSRSMFLGLFANSSSSPPQTVGVEFDTCRNDGWDPPASITDHIGIDINNISSANYTSLPNLGLYGTMSANITYDAGSTMMTVSLLSNGSSYSVVAPVDFRDAGVPQDAYVGFSAATGFLTESHQLLSWSFSSTDPSSNNTLWAIFMSVACASLLGLIAALLWIVKRPPPPRPPMVIPLPVARKFSYQELSLATGNFSEDRIIGAGAFGEVYRGVLDDPGTPPVAVKKLTRILEQTMRDYVTEIKTLCQLSHRNMVRLVGWCDGGGNDKLLLVYELVTNGSLDEHLHGAEKLLAWPERYEIVRGIGSAIEYLHTGYNNPILHRDIKPSNVMLDDAFQAKLGDFGLVRQVWSGQGSLRDTAMVGSWDYMDPTCITTGTVSTASDMYSFGVLLLEVATGTKPVTLPDQEKGYPTNTLVNVVRRSYGIGAVLEMADKRLNGDFDRAQMERVLLVGLLCVHEDRQNRPGIRDAVNLLSNLGHPW</sequence>
<proteinExistence type="inferred from homology"/>
<dbReference type="CDD" id="cd06899">
    <property type="entry name" value="lectin_legume_LecRK_Arcelin_ConA"/>
    <property type="match status" value="1"/>
</dbReference>
<evidence type="ECO:0000256" key="9">
    <source>
        <dbReference type="ARBA" id="ARBA00022729"/>
    </source>
</evidence>
<dbReference type="InterPro" id="IPR001220">
    <property type="entry name" value="Legume_lectin_dom"/>
</dbReference>
<dbReference type="InterPro" id="IPR011009">
    <property type="entry name" value="Kinase-like_dom_sf"/>
</dbReference>
<keyword evidence="5" id="KW-1003">Cell membrane</keyword>
<evidence type="ECO:0000256" key="10">
    <source>
        <dbReference type="ARBA" id="ARBA00022734"/>
    </source>
</evidence>
<evidence type="ECO:0000256" key="6">
    <source>
        <dbReference type="ARBA" id="ARBA00022527"/>
    </source>
</evidence>
<dbReference type="Pfam" id="PF07714">
    <property type="entry name" value="PK_Tyr_Ser-Thr"/>
    <property type="match status" value="1"/>
</dbReference>
<evidence type="ECO:0000259" key="21">
    <source>
        <dbReference type="PROSITE" id="PS50011"/>
    </source>
</evidence>
<evidence type="ECO:0000256" key="8">
    <source>
        <dbReference type="ARBA" id="ARBA00022692"/>
    </source>
</evidence>
<evidence type="ECO:0000256" key="13">
    <source>
        <dbReference type="ARBA" id="ARBA00022840"/>
    </source>
</evidence>
<keyword evidence="15 19" id="KW-0472">Membrane</keyword>
<dbReference type="Gene3D" id="2.60.120.200">
    <property type="match status" value="1"/>
</dbReference>
<dbReference type="GO" id="GO:0002229">
    <property type="term" value="P:defense response to oomycetes"/>
    <property type="evidence" value="ECO:0007669"/>
    <property type="project" value="UniProtKB-ARBA"/>
</dbReference>
<evidence type="ECO:0000256" key="20">
    <source>
        <dbReference type="SAM" id="SignalP"/>
    </source>
</evidence>
<keyword evidence="17" id="KW-0325">Glycoprotein</keyword>
<feature type="domain" description="Protein kinase" evidence="21">
    <location>
        <begin position="317"/>
        <end position="600"/>
    </location>
</feature>
<keyword evidence="13 18" id="KW-0067">ATP-binding</keyword>
<evidence type="ECO:0000256" key="3">
    <source>
        <dbReference type="ARBA" id="ARBA00010217"/>
    </source>
</evidence>
<dbReference type="SUPFAM" id="SSF49899">
    <property type="entry name" value="Concanavalin A-like lectins/glucanases"/>
    <property type="match status" value="1"/>
</dbReference>
<dbReference type="GO" id="GO:0005524">
    <property type="term" value="F:ATP binding"/>
    <property type="evidence" value="ECO:0007669"/>
    <property type="project" value="UniProtKB-UniRule"/>
</dbReference>
<dbReference type="PROSITE" id="PS00107">
    <property type="entry name" value="PROTEIN_KINASE_ATP"/>
    <property type="match status" value="1"/>
</dbReference>
<evidence type="ECO:0000256" key="4">
    <source>
        <dbReference type="ARBA" id="ARBA00012513"/>
    </source>
</evidence>
<evidence type="ECO:0000256" key="11">
    <source>
        <dbReference type="ARBA" id="ARBA00022741"/>
    </source>
</evidence>
<dbReference type="InterPro" id="IPR008271">
    <property type="entry name" value="Ser/Thr_kinase_AS"/>
</dbReference>
<dbReference type="EC" id="2.7.11.1" evidence="4"/>
<name>A0A5J9TJC1_9POAL</name>
<evidence type="ECO:0000256" key="16">
    <source>
        <dbReference type="ARBA" id="ARBA00023170"/>
    </source>
</evidence>
<dbReference type="InterPro" id="IPR001245">
    <property type="entry name" value="Ser-Thr/Tyr_kinase_cat_dom"/>
</dbReference>
<keyword evidence="16" id="KW-0675">Receptor</keyword>
<keyword evidence="23" id="KW-1185">Reference proteome</keyword>
<evidence type="ECO:0000256" key="19">
    <source>
        <dbReference type="SAM" id="Phobius"/>
    </source>
</evidence>
<keyword evidence="9 20" id="KW-0732">Signal</keyword>
<dbReference type="Gramene" id="TVU11470">
    <property type="protein sequence ID" value="TVU11470"/>
    <property type="gene ID" value="EJB05_45058"/>
</dbReference>
<dbReference type="Gene3D" id="3.30.200.20">
    <property type="entry name" value="Phosphorylase Kinase, domain 1"/>
    <property type="match status" value="1"/>
</dbReference>
<dbReference type="OrthoDB" id="5979581at2759"/>
<evidence type="ECO:0000256" key="2">
    <source>
        <dbReference type="ARBA" id="ARBA00008536"/>
    </source>
</evidence>
<dbReference type="Pfam" id="PF00139">
    <property type="entry name" value="Lectin_legB"/>
    <property type="match status" value="1"/>
</dbReference>
<organism evidence="22 23">
    <name type="scientific">Eragrostis curvula</name>
    <name type="common">weeping love grass</name>
    <dbReference type="NCBI Taxonomy" id="38414"/>
    <lineage>
        <taxon>Eukaryota</taxon>
        <taxon>Viridiplantae</taxon>
        <taxon>Streptophyta</taxon>
        <taxon>Embryophyta</taxon>
        <taxon>Tracheophyta</taxon>
        <taxon>Spermatophyta</taxon>
        <taxon>Magnoliopsida</taxon>
        <taxon>Liliopsida</taxon>
        <taxon>Poales</taxon>
        <taxon>Poaceae</taxon>
        <taxon>PACMAD clade</taxon>
        <taxon>Chloridoideae</taxon>
        <taxon>Eragrostideae</taxon>
        <taxon>Eragrostidinae</taxon>
        <taxon>Eragrostis</taxon>
    </lineage>
</organism>
<evidence type="ECO:0000256" key="17">
    <source>
        <dbReference type="ARBA" id="ARBA00023180"/>
    </source>
</evidence>
<keyword evidence="6" id="KW-0723">Serine/threonine-protein kinase</keyword>
<feature type="chain" id="PRO_5023939947" description="non-specific serine/threonine protein kinase" evidence="20">
    <location>
        <begin position="29"/>
        <end position="600"/>
    </location>
</feature>
<comment type="similarity">
    <text evidence="3">In the C-terminal section; belongs to the protein kinase superfamily. Ser/Thr protein kinase family.</text>
</comment>
<dbReference type="AlphaFoldDB" id="A0A5J9TJC1"/>
<dbReference type="GO" id="GO:0030246">
    <property type="term" value="F:carbohydrate binding"/>
    <property type="evidence" value="ECO:0007669"/>
    <property type="project" value="UniProtKB-KW"/>
</dbReference>
<evidence type="ECO:0000256" key="1">
    <source>
        <dbReference type="ARBA" id="ARBA00004251"/>
    </source>
</evidence>
<gene>
    <name evidence="22" type="ORF">EJB05_45058</name>
</gene>
<dbReference type="PANTHER" id="PTHR27007">
    <property type="match status" value="1"/>
</dbReference>
<dbReference type="GO" id="GO:0005886">
    <property type="term" value="C:plasma membrane"/>
    <property type="evidence" value="ECO:0007669"/>
    <property type="project" value="UniProtKB-SubCell"/>
</dbReference>
<evidence type="ECO:0000256" key="12">
    <source>
        <dbReference type="ARBA" id="ARBA00022777"/>
    </source>
</evidence>
<reference evidence="22 23" key="1">
    <citation type="journal article" date="2019" name="Sci. Rep.">
        <title>A high-quality genome of Eragrostis curvula grass provides insights into Poaceae evolution and supports new strategies to enhance forage quality.</title>
        <authorList>
            <person name="Carballo J."/>
            <person name="Santos B.A.C.M."/>
            <person name="Zappacosta D."/>
            <person name="Garbus I."/>
            <person name="Selva J.P."/>
            <person name="Gallo C.A."/>
            <person name="Diaz A."/>
            <person name="Albertini E."/>
            <person name="Caccamo M."/>
            <person name="Echenique V."/>
        </authorList>
    </citation>
    <scope>NUCLEOTIDE SEQUENCE [LARGE SCALE GENOMIC DNA]</scope>
    <source>
        <strain evidence="23">cv. Victoria</strain>
        <tissue evidence="22">Leaf</tissue>
    </source>
</reference>
<keyword evidence="10" id="KW-0430">Lectin</keyword>
<dbReference type="FunFam" id="1.10.510.10:FF:000240">
    <property type="entry name" value="Lectin-domain containing receptor kinase A4.3"/>
    <property type="match status" value="1"/>
</dbReference>
<keyword evidence="8 19" id="KW-0812">Transmembrane</keyword>
<evidence type="ECO:0000256" key="5">
    <source>
        <dbReference type="ARBA" id="ARBA00022475"/>
    </source>
</evidence>